<dbReference type="Gene3D" id="3.50.50.60">
    <property type="entry name" value="FAD/NAD(P)-binding domain"/>
    <property type="match status" value="1"/>
</dbReference>
<comment type="caution">
    <text evidence="4">The sequence shown here is derived from an EMBL/GenBank/DDBJ whole genome shotgun (WGS) entry which is preliminary data.</text>
</comment>
<dbReference type="EMBL" id="JAPZVQ010000009">
    <property type="protein sequence ID" value="MDA1386446.1"/>
    <property type="molecule type" value="Genomic_DNA"/>
</dbReference>
<dbReference type="EMBL" id="JAVDYD010000001">
    <property type="protein sequence ID" value="MDR7338962.1"/>
    <property type="molecule type" value="Genomic_DNA"/>
</dbReference>
<keyword evidence="2 4" id="KW-0503">Monooxygenase</keyword>
<dbReference type="AlphaFoldDB" id="A0A9X3SYL7"/>
<dbReference type="GO" id="GO:0071949">
    <property type="term" value="F:FAD binding"/>
    <property type="evidence" value="ECO:0007669"/>
    <property type="project" value="InterPro"/>
</dbReference>
<organism evidence="4 6">
    <name type="scientific">Glycomyces lechevalierae</name>
    <dbReference type="NCBI Taxonomy" id="256034"/>
    <lineage>
        <taxon>Bacteria</taxon>
        <taxon>Bacillati</taxon>
        <taxon>Actinomycetota</taxon>
        <taxon>Actinomycetes</taxon>
        <taxon>Glycomycetales</taxon>
        <taxon>Glycomycetaceae</taxon>
        <taxon>Glycomyces</taxon>
    </lineage>
</organism>
<gene>
    <name evidence="5" type="ORF">J2S69_002681</name>
    <name evidence="4" type="ORF">O2L01_15725</name>
</gene>
<reference evidence="5 7" key="2">
    <citation type="submission" date="2023-07" db="EMBL/GenBank/DDBJ databases">
        <title>Sequencing the genomes of 1000 actinobacteria strains.</title>
        <authorList>
            <person name="Klenk H.-P."/>
        </authorList>
    </citation>
    <scope>NUCLEOTIDE SEQUENCE [LARGE SCALE GENOMIC DNA]</scope>
    <source>
        <strain evidence="5 7">DSM 44724</strain>
    </source>
</reference>
<feature type="domain" description="FAD-binding" evidence="3">
    <location>
        <begin position="2"/>
        <end position="331"/>
    </location>
</feature>
<evidence type="ECO:0000313" key="6">
    <source>
        <dbReference type="Proteomes" id="UP001145799"/>
    </source>
</evidence>
<accession>A0A9X3SYL7</accession>
<dbReference type="Pfam" id="PF01494">
    <property type="entry name" value="FAD_binding_3"/>
    <property type="match status" value="1"/>
</dbReference>
<evidence type="ECO:0000313" key="5">
    <source>
        <dbReference type="EMBL" id="MDR7338962.1"/>
    </source>
</evidence>
<reference evidence="4" key="1">
    <citation type="submission" date="2022-12" db="EMBL/GenBank/DDBJ databases">
        <title>Gycomyces niveus sp.nov., a novel actinomycete isolated from soil in Shouguang.</title>
        <authorList>
            <person name="Yang X."/>
        </authorList>
    </citation>
    <scope>NUCLEOTIDE SEQUENCE</scope>
    <source>
        <strain evidence="4">DSM 44724</strain>
    </source>
</reference>
<dbReference type="SUPFAM" id="SSF51905">
    <property type="entry name" value="FAD/NAD(P)-binding domain"/>
    <property type="match status" value="1"/>
</dbReference>
<keyword evidence="7" id="KW-1185">Reference proteome</keyword>
<dbReference type="PANTHER" id="PTHR13789:SF309">
    <property type="entry name" value="PUTATIVE (AFU_ORTHOLOGUE AFUA_6G14510)-RELATED"/>
    <property type="match status" value="1"/>
</dbReference>
<proteinExistence type="predicted"/>
<dbReference type="Proteomes" id="UP001183604">
    <property type="component" value="Unassembled WGS sequence"/>
</dbReference>
<evidence type="ECO:0000313" key="4">
    <source>
        <dbReference type="EMBL" id="MDA1386446.1"/>
    </source>
</evidence>
<dbReference type="PANTHER" id="PTHR13789">
    <property type="entry name" value="MONOOXYGENASE"/>
    <property type="match status" value="1"/>
</dbReference>
<evidence type="ECO:0000256" key="1">
    <source>
        <dbReference type="ARBA" id="ARBA00023002"/>
    </source>
</evidence>
<evidence type="ECO:0000256" key="2">
    <source>
        <dbReference type="ARBA" id="ARBA00023033"/>
    </source>
</evidence>
<name>A0A9X3SYL7_9ACTN</name>
<dbReference type="RefSeq" id="WP_270122913.1">
    <property type="nucleotide sequence ID" value="NZ_BAAAOM010000004.1"/>
</dbReference>
<dbReference type="PRINTS" id="PR00420">
    <property type="entry name" value="RNGMNOXGNASE"/>
</dbReference>
<dbReference type="InterPro" id="IPR050493">
    <property type="entry name" value="FAD-dep_Monooxygenase_BioMet"/>
</dbReference>
<dbReference type="GO" id="GO:0004497">
    <property type="term" value="F:monooxygenase activity"/>
    <property type="evidence" value="ECO:0007669"/>
    <property type="project" value="UniProtKB-KW"/>
</dbReference>
<protein>
    <submittedName>
        <fullName evidence="5">2-polyprenyl-6-methoxyphenol hydroxylase-like FAD-dependent oxidoreductase</fullName>
    </submittedName>
    <submittedName>
        <fullName evidence="4">FAD-dependent monooxygenase</fullName>
    </submittedName>
</protein>
<dbReference type="Proteomes" id="UP001145799">
    <property type="component" value="Unassembled WGS sequence"/>
</dbReference>
<dbReference type="InterPro" id="IPR002938">
    <property type="entry name" value="FAD-bd"/>
</dbReference>
<sequence length="386" mass="40534">MRVIVVGGGVAGAAAALALRRVGAEVVVYEAYADPAGDVGSFVSLAANGLRGLELLGCLAAVQEAGIDVPRQRMWSAGGMLLGDVARGRREADGLHSVTLMRGRLVEALRGAAIAAGAEFRLGERVTGAEGASVEFANGSRDRGDLVVAADGIWSVLRGVVDAAAPRPEYAGLYTVSGVAEGVAVEPGVFNMTFGRGGAFIHVAGEQGEVWWAAQINDPVEPRRDGVSDAERLRRTAAVYRGEAETSRVIAGTVRLHRPVVHHVLDEVRTWHRGRIVLVGDAAHPVGAGQGASMAIEDAIALAEAVRGSSDVEAALEAYAAQRKPRISKLLGAAEDNRGAKRAGPAKRRVQALMMRIFIPLVYEKATGWLYDYRPVLGSEARTPGA</sequence>
<dbReference type="InterPro" id="IPR036188">
    <property type="entry name" value="FAD/NAD-bd_sf"/>
</dbReference>
<keyword evidence="1" id="KW-0560">Oxidoreductase</keyword>
<evidence type="ECO:0000313" key="7">
    <source>
        <dbReference type="Proteomes" id="UP001183604"/>
    </source>
</evidence>
<evidence type="ECO:0000259" key="3">
    <source>
        <dbReference type="Pfam" id="PF01494"/>
    </source>
</evidence>